<reference evidence="8 9" key="1">
    <citation type="submission" date="2018-12" db="EMBL/GenBank/DDBJ databases">
        <title>Draft genome sequence of Embleya hyalina NBRC 13850T.</title>
        <authorList>
            <person name="Komaki H."/>
            <person name="Hosoyama A."/>
            <person name="Kimura A."/>
            <person name="Ichikawa N."/>
            <person name="Tamura T."/>
        </authorList>
    </citation>
    <scope>NUCLEOTIDE SEQUENCE [LARGE SCALE GENOMIC DNA]</scope>
    <source>
        <strain evidence="8 9">NBRC 13850</strain>
    </source>
</reference>
<keyword evidence="4 8" id="KW-0808">Transferase</keyword>
<dbReference type="InterPro" id="IPR007554">
    <property type="entry name" value="Glycerophosphate_synth"/>
</dbReference>
<dbReference type="InterPro" id="IPR029044">
    <property type="entry name" value="Nucleotide-diphossugar_trans"/>
</dbReference>
<evidence type="ECO:0000256" key="3">
    <source>
        <dbReference type="ARBA" id="ARBA00022475"/>
    </source>
</evidence>
<dbReference type="Proteomes" id="UP000286931">
    <property type="component" value="Unassembled WGS sequence"/>
</dbReference>
<dbReference type="EMBL" id="BIFH01000015">
    <property type="protein sequence ID" value="GCD94294.1"/>
    <property type="molecule type" value="Genomic_DNA"/>
</dbReference>
<dbReference type="GO" id="GO:0005886">
    <property type="term" value="C:plasma membrane"/>
    <property type="evidence" value="ECO:0007669"/>
    <property type="project" value="UniProtKB-SubCell"/>
</dbReference>
<dbReference type="PANTHER" id="PTHR37316">
    <property type="entry name" value="TEICHOIC ACID GLYCEROL-PHOSPHATE PRIMASE"/>
    <property type="match status" value="1"/>
</dbReference>
<dbReference type="Gene3D" id="3.40.50.11820">
    <property type="match status" value="1"/>
</dbReference>
<evidence type="ECO:0000256" key="6">
    <source>
        <dbReference type="ARBA" id="ARBA00023136"/>
    </source>
</evidence>
<evidence type="ECO:0000313" key="8">
    <source>
        <dbReference type="EMBL" id="GCD94294.1"/>
    </source>
</evidence>
<keyword evidence="3" id="KW-1003">Cell membrane</keyword>
<evidence type="ECO:0000256" key="5">
    <source>
        <dbReference type="ARBA" id="ARBA00022944"/>
    </source>
</evidence>
<dbReference type="InterPro" id="IPR051612">
    <property type="entry name" value="Teichoic_Acid_Biosynth"/>
</dbReference>
<accession>A0A401YI58</accession>
<dbReference type="RefSeq" id="WP_126636477.1">
    <property type="nucleotide sequence ID" value="NZ_BIFH01000015.1"/>
</dbReference>
<evidence type="ECO:0000256" key="1">
    <source>
        <dbReference type="ARBA" id="ARBA00004202"/>
    </source>
</evidence>
<dbReference type="Gene3D" id="3.90.550.10">
    <property type="entry name" value="Spore Coat Polysaccharide Biosynthesis Protein SpsA, Chain A"/>
    <property type="match status" value="1"/>
</dbReference>
<dbReference type="SUPFAM" id="SSF53448">
    <property type="entry name" value="Nucleotide-diphospho-sugar transferases"/>
    <property type="match status" value="1"/>
</dbReference>
<dbReference type="SUPFAM" id="SSF53756">
    <property type="entry name" value="UDP-Glycosyltransferase/glycogen phosphorylase"/>
    <property type="match status" value="1"/>
</dbReference>
<keyword evidence="9" id="KW-1185">Reference proteome</keyword>
<dbReference type="InterPro" id="IPR043149">
    <property type="entry name" value="TagF_N"/>
</dbReference>
<protein>
    <submittedName>
        <fullName evidence="8">Transferase</fullName>
    </submittedName>
</protein>
<organism evidence="8 9">
    <name type="scientific">Embleya hyalina</name>
    <dbReference type="NCBI Taxonomy" id="516124"/>
    <lineage>
        <taxon>Bacteria</taxon>
        <taxon>Bacillati</taxon>
        <taxon>Actinomycetota</taxon>
        <taxon>Actinomycetes</taxon>
        <taxon>Kitasatosporales</taxon>
        <taxon>Streptomycetaceae</taxon>
        <taxon>Embleya</taxon>
    </lineage>
</organism>
<proteinExistence type="inferred from homology"/>
<dbReference type="GO" id="GO:0019350">
    <property type="term" value="P:teichoic acid biosynthetic process"/>
    <property type="evidence" value="ECO:0007669"/>
    <property type="project" value="UniProtKB-KW"/>
</dbReference>
<keyword evidence="6" id="KW-0472">Membrane</keyword>
<feature type="domain" description="Glycosyltransferase 2-like" evidence="7">
    <location>
        <begin position="10"/>
        <end position="133"/>
    </location>
</feature>
<comment type="similarity">
    <text evidence="2">Belongs to the CDP-glycerol glycerophosphotransferase family.</text>
</comment>
<evidence type="ECO:0000313" key="9">
    <source>
        <dbReference type="Proteomes" id="UP000286931"/>
    </source>
</evidence>
<dbReference type="InterPro" id="IPR001173">
    <property type="entry name" value="Glyco_trans_2-like"/>
</dbReference>
<dbReference type="PANTHER" id="PTHR37316:SF3">
    <property type="entry name" value="TEICHOIC ACID GLYCEROL-PHOSPHATE TRANSFERASE"/>
    <property type="match status" value="1"/>
</dbReference>
<comment type="caution">
    <text evidence="8">The sequence shown here is derived from an EMBL/GenBank/DDBJ whole genome shotgun (WGS) entry which is preliminary data.</text>
</comment>
<dbReference type="Gene3D" id="3.40.50.12580">
    <property type="match status" value="1"/>
</dbReference>
<dbReference type="Pfam" id="PF04464">
    <property type="entry name" value="Glyphos_transf"/>
    <property type="match status" value="1"/>
</dbReference>
<evidence type="ECO:0000256" key="2">
    <source>
        <dbReference type="ARBA" id="ARBA00010488"/>
    </source>
</evidence>
<evidence type="ECO:0000256" key="4">
    <source>
        <dbReference type="ARBA" id="ARBA00022679"/>
    </source>
</evidence>
<evidence type="ECO:0000259" key="7">
    <source>
        <dbReference type="Pfam" id="PF00535"/>
    </source>
</evidence>
<dbReference type="Pfam" id="PF00535">
    <property type="entry name" value="Glycos_transf_2"/>
    <property type="match status" value="1"/>
</dbReference>
<dbReference type="AlphaFoldDB" id="A0A401YI58"/>
<name>A0A401YI58_9ACTN</name>
<gene>
    <name evidence="8" type="ORF">EHYA_01954</name>
</gene>
<dbReference type="CDD" id="cd00761">
    <property type="entry name" value="Glyco_tranf_GTA_type"/>
    <property type="match status" value="1"/>
</dbReference>
<dbReference type="OrthoDB" id="3183633at2"/>
<sequence>MSVSRAPDVSVIVIVYNDATRLPRAVDSVLRQTLDNLEILIVDDASTDDSFAVAERFAAEHPGKVRAIRLEHNSGGCSRPRNEGIDRALGTFVMFLDSDDTLDRHACKNMLVAAEETGADLISGLCVRLHEGRNGKITPWYPELYAERAVLESASERPELLYDTLSTNKCYRRTFLNDHELRFPEGLHYEDLLFSARAYLGANRITLIPNTVYQWRVVKDAKVRSISNRRGELRNFTDRLAIHRRIDEELQTEELRSLKLLKDVKFLQHDLVLYLWGLPFQTEEFRREFIPLAQEYLATLDPRAFREAKHIPALAAYLVLRDDWPNLLTAIDLVLNRSKVAAPLHRQDGRVYWCAEHLDDELGRAILDVTDLVTWAKPLDQVWLGNDLVHYSSTGGSVRLAGLIVNPLDRIEPTARLSARLEFRSRRKKLAMTAVHVPVDSIRHTPEGLAWETTVDLTRTLHPVGVLDPVWDVWMDLTVDGVVSTSRLFATSLPEDARSIPIRPRLGKAVGDHVLPFITDKGHLSFTVTHEGTIARKGRELVLRTADSAFGHKLVSTARKQITRTGARKREAFRLARTALAKLPVRKGLVVFESHLGLQYSDNPRYIHEELRRSGARFEAVWVYAESRAGFPKDATLVKRGSWAHYKALAQAEFWIDNQGVLGDAVKNPGTTYIQTWHGSALKRMGFDMPSVKQSDAAAQARLQKGVDRFDYFVVRSEHDVETLMAAYRLRAEPLRTGYPRNDALADADAPTADVEALRAELGLVGDPRRIVLYAPTFRPREEDEEFEMPFDLERWVRELGEEFVLLVRTHYLDAVDLPPSLAKDVRDASATHDVTPLLRLADVLITDYSSLMFDYALLDRPMVFYTYDYEAYTRQSRGAYFELADRAPGPLAADQDALFAAVRESGAEHGHYADLRRAFVKSYGEYDRGTAARQIVERFFPTGGAQ</sequence>
<dbReference type="GO" id="GO:0047355">
    <property type="term" value="F:CDP-glycerol glycerophosphotransferase activity"/>
    <property type="evidence" value="ECO:0007669"/>
    <property type="project" value="InterPro"/>
</dbReference>
<keyword evidence="5" id="KW-0777">Teichoic acid biosynthesis</keyword>
<comment type="subcellular location">
    <subcellularLocation>
        <location evidence="1">Cell membrane</location>
        <topology evidence="1">Peripheral membrane protein</topology>
    </subcellularLocation>
</comment>
<dbReference type="InterPro" id="IPR043148">
    <property type="entry name" value="TagF_C"/>
</dbReference>